<proteinExistence type="predicted"/>
<evidence type="ECO:0000259" key="2">
    <source>
        <dbReference type="Pfam" id="PF01970"/>
    </source>
</evidence>
<keyword evidence="4" id="KW-1185">Reference proteome</keyword>
<evidence type="ECO:0000313" key="4">
    <source>
        <dbReference type="Proteomes" id="UP001597231"/>
    </source>
</evidence>
<reference evidence="4" key="1">
    <citation type="journal article" date="2019" name="Int. J. Syst. Evol. Microbiol.">
        <title>The Global Catalogue of Microorganisms (GCM) 10K type strain sequencing project: providing services to taxonomists for standard genome sequencing and annotation.</title>
        <authorList>
            <consortium name="The Broad Institute Genomics Platform"/>
            <consortium name="The Broad Institute Genome Sequencing Center for Infectious Disease"/>
            <person name="Wu L."/>
            <person name="Ma J."/>
        </authorList>
    </citation>
    <scope>NUCLEOTIDE SEQUENCE [LARGE SCALE GENOMIC DNA]</scope>
    <source>
        <strain evidence="4">CCUG 53915</strain>
    </source>
</reference>
<feature type="transmembrane region" description="Helical" evidence="1">
    <location>
        <begin position="410"/>
        <end position="440"/>
    </location>
</feature>
<feature type="transmembrane region" description="Helical" evidence="1">
    <location>
        <begin position="167"/>
        <end position="185"/>
    </location>
</feature>
<feature type="transmembrane region" description="Helical" evidence="1">
    <location>
        <begin position="107"/>
        <end position="129"/>
    </location>
</feature>
<comment type="caution">
    <text evidence="3">The sequence shown here is derived from an EMBL/GenBank/DDBJ whole genome shotgun (WGS) entry which is preliminary data.</text>
</comment>
<feature type="transmembrane region" description="Helical" evidence="1">
    <location>
        <begin position="12"/>
        <end position="30"/>
    </location>
</feature>
<feature type="transmembrane region" description="Helical" evidence="1">
    <location>
        <begin position="135"/>
        <end position="155"/>
    </location>
</feature>
<gene>
    <name evidence="3" type="ORF">ACFQ38_14045</name>
</gene>
<feature type="transmembrane region" description="Helical" evidence="1">
    <location>
        <begin position="461"/>
        <end position="483"/>
    </location>
</feature>
<dbReference type="InterPro" id="IPR002823">
    <property type="entry name" value="DUF112_TM"/>
</dbReference>
<protein>
    <submittedName>
        <fullName evidence="3">Tripartite tricarboxylate transporter permease</fullName>
    </submittedName>
</protein>
<name>A0ABW3TZF3_9BACL</name>
<evidence type="ECO:0000256" key="1">
    <source>
        <dbReference type="SAM" id="Phobius"/>
    </source>
</evidence>
<organism evidence="3 4">
    <name type="scientific">Sporosarcina contaminans</name>
    <dbReference type="NCBI Taxonomy" id="633403"/>
    <lineage>
        <taxon>Bacteria</taxon>
        <taxon>Bacillati</taxon>
        <taxon>Bacillota</taxon>
        <taxon>Bacilli</taxon>
        <taxon>Bacillales</taxon>
        <taxon>Caryophanaceae</taxon>
        <taxon>Sporosarcina</taxon>
    </lineage>
</organism>
<dbReference type="Pfam" id="PF01970">
    <property type="entry name" value="TctA"/>
    <property type="match status" value="1"/>
</dbReference>
<accession>A0ABW3TZF3</accession>
<sequence length="497" mass="52417">MNLFLEGLINVFQWDVLLFLAFGTLLGIVIGSLPGLTSTMGVALMLPLTFGMDAVTGILLLIGVYFGSVYGGSLTAILINTPGTPASAATVMDGYPLTQKGKAHKALTVSTLSCAIGGLISVIVLILVAPQLASFALKFSAPESFALALFGLSIVSSIAGKSIVKGLMAGTLGLLIATIGLDPIGGFPRFTFGMPELSTGIGFIPIMIGLFATSEAFKSMEDIFKEKKVSVTLDKVKLKWHEFKGLIGTILRSSGIGTFTGMIPGAGADIAAFVAYNEAKRFAKHKDEFGKGDLRGVAAPEAAGNSVTGGAMIPLLTLGIPGDAVTAVLLGALMVQGLQPGPMLFESNGPIVYTLFVGMLLANILLLVFGLLGIRFFTKVLHIPKTILTPLILMLCVVGAYSLGNNYFDVVVMFVAGVVGYFFKRFEIPASPVILGLILGPMMESNLRRALVMSQGDLSIFYTRPITVVLLTIAVITLFTPFFTKKLMKKTHKGATE</sequence>
<feature type="transmembrane region" description="Helical" evidence="1">
    <location>
        <begin position="386"/>
        <end position="404"/>
    </location>
</feature>
<dbReference type="PANTHER" id="PTHR35342">
    <property type="entry name" value="TRICARBOXYLIC TRANSPORT PROTEIN"/>
    <property type="match status" value="1"/>
</dbReference>
<keyword evidence="1" id="KW-0472">Membrane</keyword>
<keyword evidence="1" id="KW-1133">Transmembrane helix</keyword>
<keyword evidence="1" id="KW-0812">Transmembrane</keyword>
<dbReference type="EMBL" id="JBHTLT010000117">
    <property type="protein sequence ID" value="MFD1206216.1"/>
    <property type="molecule type" value="Genomic_DNA"/>
</dbReference>
<feature type="transmembrane region" description="Helical" evidence="1">
    <location>
        <begin position="351"/>
        <end position="374"/>
    </location>
</feature>
<evidence type="ECO:0000313" key="3">
    <source>
        <dbReference type="EMBL" id="MFD1206216.1"/>
    </source>
</evidence>
<feature type="transmembrane region" description="Helical" evidence="1">
    <location>
        <begin position="315"/>
        <end position="339"/>
    </location>
</feature>
<dbReference type="RefSeq" id="WP_336824182.1">
    <property type="nucleotide sequence ID" value="NZ_JBHTLT010000117.1"/>
</dbReference>
<dbReference type="Proteomes" id="UP001597231">
    <property type="component" value="Unassembled WGS sequence"/>
</dbReference>
<feature type="domain" description="DUF112" evidence="2">
    <location>
        <begin position="17"/>
        <end position="435"/>
    </location>
</feature>
<dbReference type="PANTHER" id="PTHR35342:SF5">
    <property type="entry name" value="TRICARBOXYLIC TRANSPORT PROTEIN"/>
    <property type="match status" value="1"/>
</dbReference>
<feature type="transmembrane region" description="Helical" evidence="1">
    <location>
        <begin position="197"/>
        <end position="217"/>
    </location>
</feature>